<keyword evidence="2" id="KW-0812">Transmembrane</keyword>
<feature type="compositionally biased region" description="Basic and acidic residues" evidence="1">
    <location>
        <begin position="72"/>
        <end position="82"/>
    </location>
</feature>
<organism evidence="3 4">
    <name type="scientific">Streptomyces johnsoniae</name>
    <dbReference type="NCBI Taxonomy" id="3075532"/>
    <lineage>
        <taxon>Bacteria</taxon>
        <taxon>Bacillati</taxon>
        <taxon>Actinomycetota</taxon>
        <taxon>Actinomycetes</taxon>
        <taxon>Kitasatosporales</taxon>
        <taxon>Streptomycetaceae</taxon>
        <taxon>Streptomyces</taxon>
    </lineage>
</organism>
<keyword evidence="4" id="KW-1185">Reference proteome</keyword>
<protein>
    <recommendedName>
        <fullName evidence="5">DUF4232 domain-containing protein</fullName>
    </recommendedName>
</protein>
<evidence type="ECO:0000313" key="4">
    <source>
        <dbReference type="Proteomes" id="UP001183615"/>
    </source>
</evidence>
<feature type="compositionally biased region" description="Gly residues" evidence="1">
    <location>
        <begin position="99"/>
        <end position="114"/>
    </location>
</feature>
<keyword evidence="2" id="KW-0472">Membrane</keyword>
<feature type="compositionally biased region" description="Acidic residues" evidence="1">
    <location>
        <begin position="83"/>
        <end position="98"/>
    </location>
</feature>
<reference evidence="4" key="1">
    <citation type="submission" date="2023-07" db="EMBL/GenBank/DDBJ databases">
        <title>30 novel species of actinomycetes from the DSMZ collection.</title>
        <authorList>
            <person name="Nouioui I."/>
        </authorList>
    </citation>
    <scope>NUCLEOTIDE SEQUENCE [LARGE SCALE GENOMIC DNA]</scope>
    <source>
        <strain evidence="4">DSM 41886</strain>
    </source>
</reference>
<feature type="compositionally biased region" description="Gly residues" evidence="1">
    <location>
        <begin position="127"/>
        <end position="138"/>
    </location>
</feature>
<evidence type="ECO:0000256" key="1">
    <source>
        <dbReference type="SAM" id="MobiDB-lite"/>
    </source>
</evidence>
<sequence length="270" mass="27081">MGSLRTPVGPLPSSIYWRRRAVVLLLIALVVLLVFWALRSGGGDDEPAGHDDGAGGPAESITPGPTPSESLIDERPGGRDDSPSGDETGEDGGEDGTGDDGSGGDGGDADGGAAEGSDGSEGDGTGDDGNGSGSGSGAGLPECTAGALEISLRSDANAYAPGEEPEIRLTVANTGPDCRVDFGHEALTITVANTADEQVWSSADCPTGLGSDPVAVPADGSANHTFTWDRQHSTADCDGTGPDAAADSYLAEAALADYPVVQTTFRFEED</sequence>
<comment type="caution">
    <text evidence="3">The sequence shown here is derived from an EMBL/GenBank/DDBJ whole genome shotgun (WGS) entry which is preliminary data.</text>
</comment>
<evidence type="ECO:0008006" key="5">
    <source>
        <dbReference type="Google" id="ProtNLM"/>
    </source>
</evidence>
<evidence type="ECO:0000256" key="2">
    <source>
        <dbReference type="SAM" id="Phobius"/>
    </source>
</evidence>
<feature type="transmembrane region" description="Helical" evidence="2">
    <location>
        <begin position="21"/>
        <end position="38"/>
    </location>
</feature>
<proteinExistence type="predicted"/>
<accession>A0ABU2SD62</accession>
<keyword evidence="2" id="KW-1133">Transmembrane helix</keyword>
<dbReference type="Proteomes" id="UP001183615">
    <property type="component" value="Unassembled WGS sequence"/>
</dbReference>
<dbReference type="EMBL" id="JAVREV010000023">
    <property type="protein sequence ID" value="MDT0446918.1"/>
    <property type="molecule type" value="Genomic_DNA"/>
</dbReference>
<feature type="region of interest" description="Disordered" evidence="1">
    <location>
        <begin position="45"/>
        <end position="142"/>
    </location>
</feature>
<gene>
    <name evidence="3" type="ORF">RM779_30620</name>
</gene>
<evidence type="ECO:0000313" key="3">
    <source>
        <dbReference type="EMBL" id="MDT0446918.1"/>
    </source>
</evidence>
<name>A0ABU2SD62_9ACTN</name>
<dbReference type="RefSeq" id="WP_311621051.1">
    <property type="nucleotide sequence ID" value="NZ_JAVREV010000023.1"/>
</dbReference>